<dbReference type="InterPro" id="IPR037066">
    <property type="entry name" value="Plug_dom_sf"/>
</dbReference>
<comment type="similarity">
    <text evidence="2 10 11">Belongs to the TonB-dependent receptor family.</text>
</comment>
<feature type="chain" id="PRO_5045106892" evidence="12">
    <location>
        <begin position="26"/>
        <end position="671"/>
    </location>
</feature>
<keyword evidence="7 10" id="KW-0472">Membrane</keyword>
<evidence type="ECO:0000256" key="10">
    <source>
        <dbReference type="PROSITE-ProRule" id="PRU01360"/>
    </source>
</evidence>
<keyword evidence="16" id="KW-1185">Reference proteome</keyword>
<keyword evidence="8 15" id="KW-0675">Receptor</keyword>
<evidence type="ECO:0000259" key="14">
    <source>
        <dbReference type="Pfam" id="PF07715"/>
    </source>
</evidence>
<evidence type="ECO:0000259" key="13">
    <source>
        <dbReference type="Pfam" id="PF00593"/>
    </source>
</evidence>
<name>A0ABX1NVK4_9RHOO</name>
<dbReference type="SUPFAM" id="SSF56935">
    <property type="entry name" value="Porins"/>
    <property type="match status" value="1"/>
</dbReference>
<feature type="domain" description="TonB-dependent receptor-like beta-barrel" evidence="13">
    <location>
        <begin position="240"/>
        <end position="634"/>
    </location>
</feature>
<gene>
    <name evidence="15" type="ORF">GPA24_10940</name>
</gene>
<evidence type="ECO:0000256" key="11">
    <source>
        <dbReference type="RuleBase" id="RU003357"/>
    </source>
</evidence>
<comment type="caution">
    <text evidence="15">The sequence shown here is derived from an EMBL/GenBank/DDBJ whole genome shotgun (WGS) entry which is preliminary data.</text>
</comment>
<sequence>MTISRTAQCLWVPFASCAIATCAGAGSELPYLEELPHVLSASRLPQPLHEAPGAVTVIDRELLAATGYRDLARVFRLVPGMQVGQERGHAQWVTYHGLSNDFPTEMQVLIDGRSVITPSAFGGVDWSALPLTLDEIDRIEIVRGTNAASFGANAFLGVINIITRHSAEGAGTRGALRLGSGGVRDAEAGWTSNGGSPVSLRINAASQRDDGFDGLHDTRHMDIATVRGDWQLSSQDSVMLRAGASAGLRGEGYADSVFGNNGPRNARSETTTLHLKGRHGVDDGEEWLLNYYRTDERVRDEWIASAPGYPLVPLDRNRHSVRNHLELQHRSRPSPALQLVWGTGARRDEVDAPFLFFTGNPAPQRLYRLFGNAEWRPLPRLTLNLGGAQEKYSTAPARFSPRAFANWQATDTDTLRGGYSRAWRQHNLFERHGDIRAIDPASGELLARPFLPHRDLRQARVDTVEFGYFGRFATWNTKLDVRLFNERIDDFVVRVPQPELLPAPVLAGFLGSTRYENLDRPVTLRGVEYQLVARPRSGTELRLAHSLIDRDAGDRGLEARAAPYTASLSWLQDYGTGWKSMLSVLRIGPLAGGEGYVPRLRYVARSYTTVDANLSYETRLGGKPLRFALSALNLGPRHQEIANGSEQMLHGGRVANPATRQVYLSIALALD</sequence>
<dbReference type="PANTHER" id="PTHR30069:SF27">
    <property type="entry name" value="BLL4766 PROTEIN"/>
    <property type="match status" value="1"/>
</dbReference>
<evidence type="ECO:0000256" key="2">
    <source>
        <dbReference type="ARBA" id="ARBA00009810"/>
    </source>
</evidence>
<comment type="subcellular location">
    <subcellularLocation>
        <location evidence="1 10">Cell outer membrane</location>
        <topology evidence="1 10">Multi-pass membrane protein</topology>
    </subcellularLocation>
</comment>
<dbReference type="RefSeq" id="WP_169202652.1">
    <property type="nucleotide sequence ID" value="NZ_CP059467.1"/>
</dbReference>
<organism evidence="15 16">
    <name type="scientific">Aromatoleum bremense</name>
    <dbReference type="NCBI Taxonomy" id="76115"/>
    <lineage>
        <taxon>Bacteria</taxon>
        <taxon>Pseudomonadati</taxon>
        <taxon>Pseudomonadota</taxon>
        <taxon>Betaproteobacteria</taxon>
        <taxon>Rhodocyclales</taxon>
        <taxon>Rhodocyclaceae</taxon>
        <taxon>Aromatoleum</taxon>
    </lineage>
</organism>
<keyword evidence="12" id="KW-0732">Signal</keyword>
<dbReference type="Proteomes" id="UP000633943">
    <property type="component" value="Unassembled WGS sequence"/>
</dbReference>
<evidence type="ECO:0000256" key="1">
    <source>
        <dbReference type="ARBA" id="ARBA00004571"/>
    </source>
</evidence>
<dbReference type="InterPro" id="IPR036942">
    <property type="entry name" value="Beta-barrel_TonB_sf"/>
</dbReference>
<dbReference type="EMBL" id="WTVP01000027">
    <property type="protein sequence ID" value="NMG16048.1"/>
    <property type="molecule type" value="Genomic_DNA"/>
</dbReference>
<dbReference type="Gene3D" id="2.170.130.10">
    <property type="entry name" value="TonB-dependent receptor, plug domain"/>
    <property type="match status" value="1"/>
</dbReference>
<evidence type="ECO:0000256" key="12">
    <source>
        <dbReference type="SAM" id="SignalP"/>
    </source>
</evidence>
<evidence type="ECO:0000256" key="6">
    <source>
        <dbReference type="ARBA" id="ARBA00023077"/>
    </source>
</evidence>
<evidence type="ECO:0000256" key="7">
    <source>
        <dbReference type="ARBA" id="ARBA00023136"/>
    </source>
</evidence>
<evidence type="ECO:0000256" key="4">
    <source>
        <dbReference type="ARBA" id="ARBA00022452"/>
    </source>
</evidence>
<keyword evidence="4 10" id="KW-1134">Transmembrane beta strand</keyword>
<feature type="domain" description="TonB-dependent receptor plug" evidence="14">
    <location>
        <begin position="48"/>
        <end position="158"/>
    </location>
</feature>
<dbReference type="Gene3D" id="2.40.170.20">
    <property type="entry name" value="TonB-dependent receptor, beta-barrel domain"/>
    <property type="match status" value="1"/>
</dbReference>
<evidence type="ECO:0000313" key="16">
    <source>
        <dbReference type="Proteomes" id="UP000633943"/>
    </source>
</evidence>
<feature type="signal peptide" evidence="12">
    <location>
        <begin position="1"/>
        <end position="25"/>
    </location>
</feature>
<evidence type="ECO:0000256" key="9">
    <source>
        <dbReference type="ARBA" id="ARBA00023237"/>
    </source>
</evidence>
<dbReference type="PROSITE" id="PS52016">
    <property type="entry name" value="TONB_DEPENDENT_REC_3"/>
    <property type="match status" value="1"/>
</dbReference>
<evidence type="ECO:0000256" key="3">
    <source>
        <dbReference type="ARBA" id="ARBA00022448"/>
    </source>
</evidence>
<dbReference type="InterPro" id="IPR000531">
    <property type="entry name" value="Beta-barrel_TonB"/>
</dbReference>
<keyword evidence="5 10" id="KW-0812">Transmembrane</keyword>
<reference evidence="15 16" key="1">
    <citation type="submission" date="2019-12" db="EMBL/GenBank/DDBJ databases">
        <title>Comparative genomics gives insights into the taxonomy of the Azoarcus-Aromatoleum group and reveals separate origins of nif in the plant-associated Azoarcus and non-plant-associated Aromatoleum sub-groups.</title>
        <authorList>
            <person name="Lafos M."/>
            <person name="Maluk M."/>
            <person name="Batista M."/>
            <person name="Junghare M."/>
            <person name="Carmona M."/>
            <person name="Faoro H."/>
            <person name="Cruz L.M."/>
            <person name="Battistoni F."/>
            <person name="De Souza E."/>
            <person name="Pedrosa F."/>
            <person name="Chen W.-M."/>
            <person name="Poole P.S."/>
            <person name="Dixon R.A."/>
            <person name="James E.K."/>
        </authorList>
    </citation>
    <scope>NUCLEOTIDE SEQUENCE [LARGE SCALE GENOMIC DNA]</scope>
    <source>
        <strain evidence="15 16">PbN1</strain>
    </source>
</reference>
<proteinExistence type="inferred from homology"/>
<dbReference type="InterPro" id="IPR012910">
    <property type="entry name" value="Plug_dom"/>
</dbReference>
<accession>A0ABX1NVK4</accession>
<keyword evidence="6 11" id="KW-0798">TonB box</keyword>
<dbReference type="PANTHER" id="PTHR30069">
    <property type="entry name" value="TONB-DEPENDENT OUTER MEMBRANE RECEPTOR"/>
    <property type="match status" value="1"/>
</dbReference>
<keyword evidence="3 10" id="KW-0813">Transport</keyword>
<evidence type="ECO:0000256" key="5">
    <source>
        <dbReference type="ARBA" id="ARBA00022692"/>
    </source>
</evidence>
<protein>
    <submittedName>
        <fullName evidence="15">TonB-dependent receptor plug domain-containing protein</fullName>
    </submittedName>
</protein>
<evidence type="ECO:0000313" key="15">
    <source>
        <dbReference type="EMBL" id="NMG16048.1"/>
    </source>
</evidence>
<evidence type="ECO:0000256" key="8">
    <source>
        <dbReference type="ARBA" id="ARBA00023170"/>
    </source>
</evidence>
<dbReference type="Pfam" id="PF07715">
    <property type="entry name" value="Plug"/>
    <property type="match status" value="1"/>
</dbReference>
<dbReference type="InterPro" id="IPR039426">
    <property type="entry name" value="TonB-dep_rcpt-like"/>
</dbReference>
<keyword evidence="9 10" id="KW-0998">Cell outer membrane</keyword>
<dbReference type="Pfam" id="PF00593">
    <property type="entry name" value="TonB_dep_Rec_b-barrel"/>
    <property type="match status" value="1"/>
</dbReference>